<dbReference type="InterPro" id="IPR050166">
    <property type="entry name" value="ABC_transporter_ATP-bind"/>
</dbReference>
<keyword evidence="7" id="KW-1185">Reference proteome</keyword>
<keyword evidence="3" id="KW-0547">Nucleotide-binding</keyword>
<dbReference type="InterPro" id="IPR003593">
    <property type="entry name" value="AAA+_ATPase"/>
</dbReference>
<evidence type="ECO:0000256" key="2">
    <source>
        <dbReference type="ARBA" id="ARBA00022448"/>
    </source>
</evidence>
<dbReference type="PANTHER" id="PTHR42788:SF19">
    <property type="entry name" value="ALIPHATIC SULFONATES IMPORT ATP-BINDING PROTEIN SSUB 2"/>
    <property type="match status" value="1"/>
</dbReference>
<dbReference type="Proteomes" id="UP001203880">
    <property type="component" value="Unassembled WGS sequence"/>
</dbReference>
<organism evidence="6 7">
    <name type="scientific">Ruegeria spongiae</name>
    <dbReference type="NCBI Taxonomy" id="2942209"/>
    <lineage>
        <taxon>Bacteria</taxon>
        <taxon>Pseudomonadati</taxon>
        <taxon>Pseudomonadota</taxon>
        <taxon>Alphaproteobacteria</taxon>
        <taxon>Rhodobacterales</taxon>
        <taxon>Roseobacteraceae</taxon>
        <taxon>Ruegeria</taxon>
    </lineage>
</organism>
<evidence type="ECO:0000259" key="5">
    <source>
        <dbReference type="PROSITE" id="PS50893"/>
    </source>
</evidence>
<dbReference type="InterPro" id="IPR017871">
    <property type="entry name" value="ABC_transporter-like_CS"/>
</dbReference>
<keyword evidence="2" id="KW-0813">Transport</keyword>
<dbReference type="Gene3D" id="3.40.50.300">
    <property type="entry name" value="P-loop containing nucleotide triphosphate hydrolases"/>
    <property type="match status" value="1"/>
</dbReference>
<name>A0ABT0Q5R8_9RHOB</name>
<dbReference type="GO" id="GO:0005524">
    <property type="term" value="F:ATP binding"/>
    <property type="evidence" value="ECO:0007669"/>
    <property type="project" value="UniProtKB-KW"/>
</dbReference>
<feature type="domain" description="ABC transporter" evidence="5">
    <location>
        <begin position="3"/>
        <end position="229"/>
    </location>
</feature>
<comment type="similarity">
    <text evidence="1">Belongs to the ABC transporter superfamily.</text>
</comment>
<comment type="caution">
    <text evidence="6">The sequence shown here is derived from an EMBL/GenBank/DDBJ whole genome shotgun (WGS) entry which is preliminary data.</text>
</comment>
<keyword evidence="4 6" id="KW-0067">ATP-binding</keyword>
<dbReference type="PROSITE" id="PS50893">
    <property type="entry name" value="ABC_TRANSPORTER_2"/>
    <property type="match status" value="1"/>
</dbReference>
<accession>A0ABT0Q5R8</accession>
<dbReference type="InterPro" id="IPR003439">
    <property type="entry name" value="ABC_transporter-like_ATP-bd"/>
</dbReference>
<dbReference type="SUPFAM" id="SSF52540">
    <property type="entry name" value="P-loop containing nucleoside triphosphate hydrolases"/>
    <property type="match status" value="1"/>
</dbReference>
<dbReference type="Pfam" id="PF00005">
    <property type="entry name" value="ABC_tran"/>
    <property type="match status" value="1"/>
</dbReference>
<proteinExistence type="inferred from homology"/>
<dbReference type="EMBL" id="JAMFMB010000024">
    <property type="protein sequence ID" value="MCL6285183.1"/>
    <property type="molecule type" value="Genomic_DNA"/>
</dbReference>
<evidence type="ECO:0000256" key="1">
    <source>
        <dbReference type="ARBA" id="ARBA00005417"/>
    </source>
</evidence>
<protein>
    <submittedName>
        <fullName evidence="6">ABC transporter ATP-binding protein</fullName>
    </submittedName>
</protein>
<dbReference type="SMART" id="SM00382">
    <property type="entry name" value="AAA"/>
    <property type="match status" value="1"/>
</dbReference>
<reference evidence="6" key="1">
    <citation type="submission" date="2022-05" db="EMBL/GenBank/DDBJ databases">
        <authorList>
            <person name="Park J.-S."/>
        </authorList>
    </citation>
    <scope>NUCLEOTIDE SEQUENCE</scope>
    <source>
        <strain evidence="6">2012CJ41-6</strain>
    </source>
</reference>
<evidence type="ECO:0000256" key="3">
    <source>
        <dbReference type="ARBA" id="ARBA00022741"/>
    </source>
</evidence>
<evidence type="ECO:0000313" key="6">
    <source>
        <dbReference type="EMBL" id="MCL6285183.1"/>
    </source>
</evidence>
<evidence type="ECO:0000256" key="4">
    <source>
        <dbReference type="ARBA" id="ARBA00022840"/>
    </source>
</evidence>
<evidence type="ECO:0000313" key="7">
    <source>
        <dbReference type="Proteomes" id="UP001203880"/>
    </source>
</evidence>
<dbReference type="PROSITE" id="PS00211">
    <property type="entry name" value="ABC_TRANSPORTER_1"/>
    <property type="match status" value="1"/>
</dbReference>
<dbReference type="InterPro" id="IPR027417">
    <property type="entry name" value="P-loop_NTPase"/>
</dbReference>
<gene>
    <name evidence="6" type="ORF">M3P21_16770</name>
</gene>
<sequence length="242" mass="25804">MNAAPEIVVEGGASIDGVPLFAPLSLVLRAGEWTCLLGGSGVGKSTVLRLIAGLQTGATFDGAIRASDDQPVVPRVAYMAQDDLLLPWADVARNVTLGARLRGEKPDAGRLTRLLGRVGLADHAHKKPAELSGGQRQRAALARTLMEDKQIILLDEPFSALDARTRADMQELAVELLQGRTVLLVTHDPGEAARLGQTIAVMSHRSLDHCAVPASPAPRRVDDIEMLEAQGALLRLLRERAA</sequence>
<dbReference type="PANTHER" id="PTHR42788">
    <property type="entry name" value="TAURINE IMPORT ATP-BINDING PROTEIN-RELATED"/>
    <property type="match status" value="1"/>
</dbReference>
<dbReference type="RefSeq" id="WP_249711729.1">
    <property type="nucleotide sequence ID" value="NZ_JAMFMB010000024.1"/>
</dbReference>